<feature type="region of interest" description="Disordered" evidence="3">
    <location>
        <begin position="346"/>
        <end position="368"/>
    </location>
</feature>
<dbReference type="OrthoDB" id="9803968at2"/>
<dbReference type="EMBL" id="FOZW01000002">
    <property type="protein sequence ID" value="SFS57679.1"/>
    <property type="molecule type" value="Genomic_DNA"/>
</dbReference>
<organism evidence="6 7">
    <name type="scientific">Alloyangia pacifica</name>
    <dbReference type="NCBI Taxonomy" id="311180"/>
    <lineage>
        <taxon>Bacteria</taxon>
        <taxon>Pseudomonadati</taxon>
        <taxon>Pseudomonadota</taxon>
        <taxon>Alphaproteobacteria</taxon>
        <taxon>Rhodobacterales</taxon>
        <taxon>Roseobacteraceae</taxon>
        <taxon>Alloyangia</taxon>
    </lineage>
</organism>
<dbReference type="Gene3D" id="3.30.300.30">
    <property type="match status" value="1"/>
</dbReference>
<evidence type="ECO:0000313" key="7">
    <source>
        <dbReference type="Proteomes" id="UP000199392"/>
    </source>
</evidence>
<comment type="similarity">
    <text evidence="1">Belongs to the ATP-dependent AMP-binding enzyme family.</text>
</comment>
<evidence type="ECO:0000313" key="6">
    <source>
        <dbReference type="EMBL" id="SFS57679.1"/>
    </source>
</evidence>
<name>A0A1I6QYY0_9RHOB</name>
<dbReference type="Pfam" id="PF13193">
    <property type="entry name" value="AMP-binding_C"/>
    <property type="match status" value="1"/>
</dbReference>
<dbReference type="InterPro" id="IPR000873">
    <property type="entry name" value="AMP-dep_synth/lig_dom"/>
</dbReference>
<dbReference type="GO" id="GO:0006631">
    <property type="term" value="P:fatty acid metabolic process"/>
    <property type="evidence" value="ECO:0007669"/>
    <property type="project" value="TreeGrafter"/>
</dbReference>
<feature type="domain" description="AMP-dependent synthetase/ligase" evidence="4">
    <location>
        <begin position="14"/>
        <end position="346"/>
    </location>
</feature>
<dbReference type="Gene3D" id="3.40.50.12780">
    <property type="entry name" value="N-terminal domain of ligase-like"/>
    <property type="match status" value="1"/>
</dbReference>
<proteinExistence type="inferred from homology"/>
<reference evidence="7" key="1">
    <citation type="submission" date="2016-10" db="EMBL/GenBank/DDBJ databases">
        <authorList>
            <person name="Varghese N."/>
            <person name="Submissions S."/>
        </authorList>
    </citation>
    <scope>NUCLEOTIDE SEQUENCE [LARGE SCALE GENOMIC DNA]</scope>
    <source>
        <strain evidence="7">DSM 26894</strain>
    </source>
</reference>
<evidence type="ECO:0000256" key="2">
    <source>
        <dbReference type="ARBA" id="ARBA00022598"/>
    </source>
</evidence>
<dbReference type="InterPro" id="IPR025110">
    <property type="entry name" value="AMP-bd_C"/>
</dbReference>
<keyword evidence="2 6" id="KW-0436">Ligase</keyword>
<sequence length="496" mass="53262">MTKTPISFGARLRQLAAERGDAEAVRFLPAQGEAQILSWAGLNAMADRYARALLARGVRQGDVVAFALGNIPAHLALAIAVWRVGATTMVLDPGIKTETAAAMKARSGAALVVAQGDGLGDVSLSEFEALANGLPETSVEDRVSTPGKIVLSGGSTGLPKMMCDDRPFTRVPGASWGRVAPRLGFRCDQTQLVCGAMSHNAPFTWAQNGLFEGNRLVLMERFDAVRALRVIDQYEVGFAMLVPTMMVRMIDRLEESGATLSSLHALYHTGAPCAGWLKQAWIDVLGAERVTEMYGSGENTGQTTITGSEWLAHQGSVGRGFETEIRIYGPDGALQPTGAPGEIFMRPDDLSGRSHYTGPDAPAPERDADGFQSIGDVGWLDDEGYLYLGGRRDDVINTGGVKVHPETVEAVLLRAPEVSDAVVFGVDDREWGQRVIACVVPKDGCSLEETALRRFCHAQLGPQEVPKVFRICDTLPRDGFGKIRRKALRAAFVPAG</sequence>
<protein>
    <submittedName>
        <fullName evidence="6">Bile acid-coenzyme A ligase</fullName>
    </submittedName>
</protein>
<dbReference type="PANTHER" id="PTHR43201:SF5">
    <property type="entry name" value="MEDIUM-CHAIN ACYL-COA LIGASE ACSF2, MITOCHONDRIAL"/>
    <property type="match status" value="1"/>
</dbReference>
<dbReference type="InterPro" id="IPR045851">
    <property type="entry name" value="AMP-bd_C_sf"/>
</dbReference>
<dbReference type="STRING" id="311180.SAMN04488050_102527"/>
<accession>A0A1I6QYY0</accession>
<dbReference type="GO" id="GO:0031956">
    <property type="term" value="F:medium-chain fatty acid-CoA ligase activity"/>
    <property type="evidence" value="ECO:0007669"/>
    <property type="project" value="TreeGrafter"/>
</dbReference>
<evidence type="ECO:0000256" key="3">
    <source>
        <dbReference type="SAM" id="MobiDB-lite"/>
    </source>
</evidence>
<evidence type="ECO:0000259" key="4">
    <source>
        <dbReference type="Pfam" id="PF00501"/>
    </source>
</evidence>
<evidence type="ECO:0000256" key="1">
    <source>
        <dbReference type="ARBA" id="ARBA00006432"/>
    </source>
</evidence>
<keyword evidence="7" id="KW-1185">Reference proteome</keyword>
<gene>
    <name evidence="6" type="ORF">SAMN04488050_102527</name>
</gene>
<evidence type="ECO:0000259" key="5">
    <source>
        <dbReference type="Pfam" id="PF13193"/>
    </source>
</evidence>
<dbReference type="Pfam" id="PF00501">
    <property type="entry name" value="AMP-binding"/>
    <property type="match status" value="1"/>
</dbReference>
<dbReference type="AlphaFoldDB" id="A0A1I6QYY0"/>
<dbReference type="InterPro" id="IPR042099">
    <property type="entry name" value="ANL_N_sf"/>
</dbReference>
<dbReference type="RefSeq" id="WP_092420327.1">
    <property type="nucleotide sequence ID" value="NZ_FNCL01000001.1"/>
</dbReference>
<dbReference type="PANTHER" id="PTHR43201">
    <property type="entry name" value="ACYL-COA SYNTHETASE"/>
    <property type="match status" value="1"/>
</dbReference>
<feature type="domain" description="AMP-binding enzyme C-terminal" evidence="5">
    <location>
        <begin position="408"/>
        <end position="482"/>
    </location>
</feature>
<dbReference type="Proteomes" id="UP000199392">
    <property type="component" value="Unassembled WGS sequence"/>
</dbReference>
<dbReference type="SUPFAM" id="SSF56801">
    <property type="entry name" value="Acetyl-CoA synthetase-like"/>
    <property type="match status" value="1"/>
</dbReference>